<dbReference type="SUPFAM" id="SSF52980">
    <property type="entry name" value="Restriction endonuclease-like"/>
    <property type="match status" value="1"/>
</dbReference>
<dbReference type="InterPro" id="IPR011335">
    <property type="entry name" value="Restrct_endonuc-II-like"/>
</dbReference>
<dbReference type="EMBL" id="JBHZOL010000111">
    <property type="protein sequence ID" value="MFE4108473.1"/>
    <property type="molecule type" value="Genomic_DNA"/>
</dbReference>
<dbReference type="GO" id="GO:0004519">
    <property type="term" value="F:endonuclease activity"/>
    <property type="evidence" value="ECO:0007669"/>
    <property type="project" value="UniProtKB-KW"/>
</dbReference>
<evidence type="ECO:0000259" key="1">
    <source>
        <dbReference type="Pfam" id="PF05685"/>
    </source>
</evidence>
<keyword evidence="3" id="KW-1185">Reference proteome</keyword>
<proteinExistence type="predicted"/>
<dbReference type="Pfam" id="PF05685">
    <property type="entry name" value="Uma2"/>
    <property type="match status" value="1"/>
</dbReference>
<comment type="caution">
    <text evidence="2">The sequence shown here is derived from an EMBL/GenBank/DDBJ whole genome shotgun (WGS) entry which is preliminary data.</text>
</comment>
<feature type="domain" description="Putative restriction endonuclease" evidence="1">
    <location>
        <begin position="30"/>
        <end position="133"/>
    </location>
</feature>
<sequence length="211" mass="24141">MVQTPVESAALYPDSDGKPMADNTLQYRWIVRLVTNLKQLLQGQTAFVAGDLLWYPIQVDEPPVPAQAPNAMVVLGRPEHDRGSYKQWEEDNIAPQVVFEILSPSNSAREMLAKQAFYGKYGVLEMFFYDPDSYDFWGLIRSAPDEDLTPIMQMDFPWTSPILGIRYEMFEDGLAVFHPNGERFKDPGEFIDEHDRAFAKLRELGFDPTDL</sequence>
<name>A0ABW6IJT8_9CYAN</name>
<keyword evidence="2" id="KW-0540">Nuclease</keyword>
<dbReference type="Gene3D" id="3.90.1570.10">
    <property type="entry name" value="tt1808, chain A"/>
    <property type="match status" value="1"/>
</dbReference>
<organism evidence="2 3">
    <name type="scientific">Almyronema epifaneia S1</name>
    <dbReference type="NCBI Taxonomy" id="2991925"/>
    <lineage>
        <taxon>Bacteria</taxon>
        <taxon>Bacillati</taxon>
        <taxon>Cyanobacteriota</taxon>
        <taxon>Cyanophyceae</taxon>
        <taxon>Nodosilineales</taxon>
        <taxon>Nodosilineaceae</taxon>
        <taxon>Almyronema</taxon>
        <taxon>Almyronema epifaneia</taxon>
    </lineage>
</organism>
<keyword evidence="2" id="KW-0378">Hydrolase</keyword>
<keyword evidence="2" id="KW-0255">Endonuclease</keyword>
<dbReference type="InterPro" id="IPR012296">
    <property type="entry name" value="Nuclease_put_TT1808"/>
</dbReference>
<accession>A0ABW6IJT8</accession>
<dbReference type="InterPro" id="IPR008538">
    <property type="entry name" value="Uma2"/>
</dbReference>
<dbReference type="RefSeq" id="WP_377968155.1">
    <property type="nucleotide sequence ID" value="NZ_JBHZOL010000111.1"/>
</dbReference>
<dbReference type="CDD" id="cd06260">
    <property type="entry name" value="DUF820-like"/>
    <property type="match status" value="1"/>
</dbReference>
<dbReference type="Proteomes" id="UP001600165">
    <property type="component" value="Unassembled WGS sequence"/>
</dbReference>
<evidence type="ECO:0000313" key="3">
    <source>
        <dbReference type="Proteomes" id="UP001600165"/>
    </source>
</evidence>
<evidence type="ECO:0000313" key="2">
    <source>
        <dbReference type="EMBL" id="MFE4108473.1"/>
    </source>
</evidence>
<reference evidence="2 3" key="1">
    <citation type="submission" date="2024-10" db="EMBL/GenBank/DDBJ databases">
        <authorList>
            <person name="Ratan Roy A."/>
            <person name="Morales Sandoval P.H."/>
            <person name="De Los Santos Villalobos S."/>
            <person name="Chakraborty S."/>
            <person name="Mukherjee J."/>
        </authorList>
    </citation>
    <scope>NUCLEOTIDE SEQUENCE [LARGE SCALE GENOMIC DNA]</scope>
    <source>
        <strain evidence="2 3">S1</strain>
    </source>
</reference>
<dbReference type="PANTHER" id="PTHR33352">
    <property type="entry name" value="SLR1095 PROTEIN"/>
    <property type="match status" value="1"/>
</dbReference>
<gene>
    <name evidence="2" type="ORF">ACFVKH_19510</name>
</gene>
<protein>
    <submittedName>
        <fullName evidence="2">Uma2 family endonuclease</fullName>
    </submittedName>
</protein>
<dbReference type="PANTHER" id="PTHR33352:SF2">
    <property type="entry name" value="SLL0995 PROTEIN"/>
    <property type="match status" value="1"/>
</dbReference>